<feature type="transmembrane region" description="Helical" evidence="5">
    <location>
        <begin position="47"/>
        <end position="69"/>
    </location>
</feature>
<protein>
    <submittedName>
        <fullName evidence="8">Cysteine protease TacP</fullName>
    </submittedName>
</protein>
<dbReference type="InterPro" id="IPR013201">
    <property type="entry name" value="Prot_inhib_I29"/>
</dbReference>
<dbReference type="Pfam" id="PF08246">
    <property type="entry name" value="Inhibitor_I29"/>
    <property type="match status" value="1"/>
</dbReference>
<dbReference type="InterPro" id="IPR000668">
    <property type="entry name" value="Peptidase_C1A_C"/>
</dbReference>
<dbReference type="PROSITE" id="PS00639">
    <property type="entry name" value="THIOL_PROTEASE_HIS"/>
    <property type="match status" value="1"/>
</dbReference>
<dbReference type="GO" id="GO:0008234">
    <property type="term" value="F:cysteine-type peptidase activity"/>
    <property type="evidence" value="ECO:0007669"/>
    <property type="project" value="InterPro"/>
</dbReference>
<dbReference type="Pfam" id="PF00112">
    <property type="entry name" value="Peptidase_C1"/>
    <property type="match status" value="1"/>
</dbReference>
<dbReference type="PROSITE" id="PS00640">
    <property type="entry name" value="THIOL_PROTEASE_ASN"/>
    <property type="match status" value="1"/>
</dbReference>
<keyword evidence="5" id="KW-0812">Transmembrane</keyword>
<keyword evidence="3" id="KW-1015">Disulfide bond</keyword>
<keyword evidence="8" id="KW-0645">Protease</keyword>
<dbReference type="EMBL" id="CP056070">
    <property type="protein sequence ID" value="UKK01364.2"/>
    <property type="molecule type" value="Genomic_DNA"/>
</dbReference>
<reference evidence="8" key="1">
    <citation type="submission" date="2022-07" db="EMBL/GenBank/DDBJ databases">
        <title>Evaluation of T. orientalis genome assembly methods using nanopore sequencing and analysis of variation between genomes.</title>
        <authorList>
            <person name="Yam J."/>
            <person name="Micallef M.L."/>
            <person name="Liu M."/>
            <person name="Djordjevic S.P."/>
            <person name="Bogema D.R."/>
            <person name="Jenkins C."/>
        </authorList>
    </citation>
    <scope>NUCLEOTIDE SEQUENCE</scope>
    <source>
        <strain evidence="8">Goon Nure</strain>
    </source>
</reference>
<dbReference type="CDD" id="cd02248">
    <property type="entry name" value="Peptidase_C1A"/>
    <property type="match status" value="1"/>
</dbReference>
<evidence type="ECO:0000259" key="6">
    <source>
        <dbReference type="SMART" id="SM00645"/>
    </source>
</evidence>
<keyword evidence="8" id="KW-0378">Hydrolase</keyword>
<evidence type="ECO:0000256" key="3">
    <source>
        <dbReference type="ARBA" id="ARBA00023157"/>
    </source>
</evidence>
<dbReference type="Gene3D" id="3.90.70.10">
    <property type="entry name" value="Cysteine proteinases"/>
    <property type="match status" value="1"/>
</dbReference>
<feature type="domain" description="Peptidase C1A papain C-terminal" evidence="6">
    <location>
        <begin position="238"/>
        <end position="448"/>
    </location>
</feature>
<evidence type="ECO:0000313" key="9">
    <source>
        <dbReference type="Proteomes" id="UP000244811"/>
    </source>
</evidence>
<keyword evidence="4" id="KW-0325">Glycoprotein</keyword>
<comment type="similarity">
    <text evidence="1">Belongs to the peptidase C1 family.</text>
</comment>
<sequence length="463" mass="53692">MPRAPPSLEEEDNHKIEIEKGSDLEREATEDLSSFHFKTRRFFTKRIFISVLIFVFLILSVALIIYTFFSKSLADRKFSKSLSKHVEETHPTLSKKLKDTLQNELNDLYKSRSISDNYKLELETLIEFHKYMHKYKKHYEGKERSKRHLLFRRKYFDVRDQKGDRTYLKGINKFSDLTQEERRMLLSNVKPIKNTKDHNKPDELQEMMEKHIKDPIYLSKLKLAKNFENNIADATKITSENLDWRRADVVSPVKDQGDDCGSCWAFAAVASVESLFRMLQDTNVDLSEQHLINCVKKCNGCKGGFSDVALDFVKNKGLPETGIVPYTGKDGQCTDPDTDRYFIDLFTVFTGDDIFTKSLVYSPTVVNIGASDKLFDYKSGIYDDECSVQMNHAVLLVGEGFDPETKKRYWIIKNSWGTDWGEDGYLRLERTKDGLDKCGILTAGLNPFIIHYIPHEYVGNMWY</sequence>
<evidence type="ECO:0000256" key="2">
    <source>
        <dbReference type="ARBA" id="ARBA00023145"/>
    </source>
</evidence>
<dbReference type="PRINTS" id="PR00705">
    <property type="entry name" value="PAPAIN"/>
</dbReference>
<keyword evidence="5" id="KW-0472">Membrane</keyword>
<evidence type="ECO:0000259" key="7">
    <source>
        <dbReference type="SMART" id="SM00848"/>
    </source>
</evidence>
<keyword evidence="2" id="KW-0865">Zymogen</keyword>
<name>A0A976MB90_THEOR</name>
<dbReference type="GO" id="GO:0006508">
    <property type="term" value="P:proteolysis"/>
    <property type="evidence" value="ECO:0007669"/>
    <property type="project" value="UniProtKB-KW"/>
</dbReference>
<dbReference type="InterPro" id="IPR025661">
    <property type="entry name" value="Pept_asp_AS"/>
</dbReference>
<dbReference type="Proteomes" id="UP000244811">
    <property type="component" value="Chromosome 3"/>
</dbReference>
<dbReference type="PANTHER" id="PTHR12411">
    <property type="entry name" value="CYSTEINE PROTEASE FAMILY C1-RELATED"/>
    <property type="match status" value="1"/>
</dbReference>
<dbReference type="SMART" id="SM00645">
    <property type="entry name" value="Pept_C1"/>
    <property type="match status" value="1"/>
</dbReference>
<dbReference type="InterPro" id="IPR013128">
    <property type="entry name" value="Peptidase_C1A"/>
</dbReference>
<dbReference type="InterPro" id="IPR025660">
    <property type="entry name" value="Pept_his_AS"/>
</dbReference>
<dbReference type="AlphaFoldDB" id="A0A976MB90"/>
<evidence type="ECO:0000256" key="4">
    <source>
        <dbReference type="ARBA" id="ARBA00023180"/>
    </source>
</evidence>
<proteinExistence type="inferred from homology"/>
<dbReference type="InterPro" id="IPR039417">
    <property type="entry name" value="Peptidase_C1A_papain-like"/>
</dbReference>
<accession>A0A976MB90</accession>
<evidence type="ECO:0000256" key="5">
    <source>
        <dbReference type="SAM" id="Phobius"/>
    </source>
</evidence>
<keyword evidence="5" id="KW-1133">Transmembrane helix</keyword>
<dbReference type="InterPro" id="IPR038765">
    <property type="entry name" value="Papain-like_cys_pep_sf"/>
</dbReference>
<dbReference type="SUPFAM" id="SSF54001">
    <property type="entry name" value="Cysteine proteinases"/>
    <property type="match status" value="1"/>
</dbReference>
<gene>
    <name evidence="8" type="ORF">MACK_002177</name>
</gene>
<organism evidence="8 9">
    <name type="scientific">Theileria orientalis</name>
    <dbReference type="NCBI Taxonomy" id="68886"/>
    <lineage>
        <taxon>Eukaryota</taxon>
        <taxon>Sar</taxon>
        <taxon>Alveolata</taxon>
        <taxon>Apicomplexa</taxon>
        <taxon>Aconoidasida</taxon>
        <taxon>Piroplasmida</taxon>
        <taxon>Theileriidae</taxon>
        <taxon>Theileria</taxon>
    </lineage>
</organism>
<evidence type="ECO:0000313" key="8">
    <source>
        <dbReference type="EMBL" id="UKK01364.2"/>
    </source>
</evidence>
<dbReference type="SMART" id="SM00848">
    <property type="entry name" value="Inhibitor_I29"/>
    <property type="match status" value="1"/>
</dbReference>
<feature type="domain" description="Cathepsin propeptide inhibitor" evidence="7">
    <location>
        <begin position="128"/>
        <end position="182"/>
    </location>
</feature>
<evidence type="ECO:0000256" key="1">
    <source>
        <dbReference type="ARBA" id="ARBA00008455"/>
    </source>
</evidence>